<dbReference type="PRINTS" id="PR00385">
    <property type="entry name" value="P450"/>
</dbReference>
<dbReference type="InterPro" id="IPR047146">
    <property type="entry name" value="Cyt_P450_E_CYP52_fungi"/>
</dbReference>
<dbReference type="PANTHER" id="PTHR24287:SF5">
    <property type="entry name" value="P450, PUTATIVE (EUROFUNG)-RELATED"/>
    <property type="match status" value="1"/>
</dbReference>
<organism evidence="9 10">
    <name type="scientific">Microdochium bolleyi</name>
    <dbReference type="NCBI Taxonomy" id="196109"/>
    <lineage>
        <taxon>Eukaryota</taxon>
        <taxon>Fungi</taxon>
        <taxon>Dikarya</taxon>
        <taxon>Ascomycota</taxon>
        <taxon>Pezizomycotina</taxon>
        <taxon>Sordariomycetes</taxon>
        <taxon>Xylariomycetidae</taxon>
        <taxon>Xylariales</taxon>
        <taxon>Microdochiaceae</taxon>
        <taxon>Microdochium</taxon>
    </lineage>
</organism>
<evidence type="ECO:0000313" key="9">
    <source>
        <dbReference type="EMBL" id="KXJ90628.1"/>
    </source>
</evidence>
<dbReference type="Proteomes" id="UP000070501">
    <property type="component" value="Unassembled WGS sequence"/>
</dbReference>
<gene>
    <name evidence="9" type="ORF">Micbo1qcDRAFT_135848</name>
</gene>
<dbReference type="SUPFAM" id="SSF48264">
    <property type="entry name" value="Cytochrome P450"/>
    <property type="match status" value="1"/>
</dbReference>
<evidence type="ECO:0000256" key="5">
    <source>
        <dbReference type="ARBA" id="ARBA00023004"/>
    </source>
</evidence>
<dbReference type="OrthoDB" id="1470350at2759"/>
<evidence type="ECO:0000256" key="2">
    <source>
        <dbReference type="ARBA" id="ARBA00010617"/>
    </source>
</evidence>
<dbReference type="PRINTS" id="PR00463">
    <property type="entry name" value="EP450I"/>
</dbReference>
<dbReference type="InterPro" id="IPR002401">
    <property type="entry name" value="Cyt_P450_E_grp-I"/>
</dbReference>
<dbReference type="GO" id="GO:0016705">
    <property type="term" value="F:oxidoreductase activity, acting on paired donors, with incorporation or reduction of molecular oxygen"/>
    <property type="evidence" value="ECO:0007669"/>
    <property type="project" value="InterPro"/>
</dbReference>
<sequence length="525" mass="59043">MSSDRSLLSVFADAISALVAGLDTRTVLVLSATGVVSYAVYYAIRLVRRDRKIKSLGGRAHMIYNNPISGAKVIYGIGKAVSENRLKDFYDDLFAGRTVVEGQMTLGIRSIVTREPEHVKAMLATDFASFGKGEGFHQVAEPFLGDGIFSTDGKLWQDSRNLIRPFFVNERVRDLDIFERGVQKLISKLPPSGQTVEIMNLINRMTFDAITDFLLGSPANSLDNPASAFMEAFDTVQREQMLILTTWPFDALVPKKVYHACVKKINDFIAPYIQQTLCLSVAELEELTKSDRDFTFLHGLATFTRDPKVIRDQLIAILLAGRDTTAATLSWCLYELSAHPDKYTRLRQEVLDVVGRHDAPTYQSLKDMKYLRYTIQETLRLYPAVPVNVKVALKDTTLPATATSPPIGVCQWDSVAWGPLTIQLRKDLYPPTTDDFADPHEFSPERWYVWQPKPWEYVPFNGGPRVCIGQNFANTEMAYVLVRILQKYKSIEFRGNRAAQLRTAEMVAKPSIGVPLAMYEAADDE</sequence>
<dbReference type="GO" id="GO:0004497">
    <property type="term" value="F:monooxygenase activity"/>
    <property type="evidence" value="ECO:0007669"/>
    <property type="project" value="UniProtKB-KW"/>
</dbReference>
<evidence type="ECO:0000313" key="10">
    <source>
        <dbReference type="Proteomes" id="UP000070501"/>
    </source>
</evidence>
<protein>
    <submittedName>
        <fullName evidence="9">Cytochrome P450 alkane hydroxylase</fullName>
    </submittedName>
</protein>
<dbReference type="Pfam" id="PF00067">
    <property type="entry name" value="p450"/>
    <property type="match status" value="2"/>
</dbReference>
<dbReference type="PANTHER" id="PTHR24287">
    <property type="entry name" value="P450, PUTATIVE (EUROFUNG)-RELATED"/>
    <property type="match status" value="1"/>
</dbReference>
<dbReference type="CDD" id="cd11063">
    <property type="entry name" value="CYP52"/>
    <property type="match status" value="1"/>
</dbReference>
<dbReference type="EMBL" id="KQ964252">
    <property type="protein sequence ID" value="KXJ90628.1"/>
    <property type="molecule type" value="Genomic_DNA"/>
</dbReference>
<keyword evidence="6 8" id="KW-0503">Monooxygenase</keyword>
<dbReference type="Gene3D" id="1.10.630.10">
    <property type="entry name" value="Cytochrome P450"/>
    <property type="match status" value="1"/>
</dbReference>
<evidence type="ECO:0000256" key="8">
    <source>
        <dbReference type="RuleBase" id="RU000461"/>
    </source>
</evidence>
<evidence type="ECO:0000256" key="7">
    <source>
        <dbReference type="PIRSR" id="PIRSR602401-1"/>
    </source>
</evidence>
<dbReference type="InParanoid" id="A0A136J0D2"/>
<accession>A0A136J0D2</accession>
<keyword evidence="4 8" id="KW-0560">Oxidoreductase</keyword>
<evidence type="ECO:0000256" key="6">
    <source>
        <dbReference type="ARBA" id="ARBA00023033"/>
    </source>
</evidence>
<dbReference type="InterPro" id="IPR036396">
    <property type="entry name" value="Cyt_P450_sf"/>
</dbReference>
<keyword evidence="5 7" id="KW-0408">Iron</keyword>
<dbReference type="GO" id="GO:0005506">
    <property type="term" value="F:iron ion binding"/>
    <property type="evidence" value="ECO:0007669"/>
    <property type="project" value="InterPro"/>
</dbReference>
<dbReference type="InterPro" id="IPR001128">
    <property type="entry name" value="Cyt_P450"/>
</dbReference>
<comment type="cofactor">
    <cofactor evidence="1 7">
        <name>heme</name>
        <dbReference type="ChEBI" id="CHEBI:30413"/>
    </cofactor>
</comment>
<evidence type="ECO:0000256" key="3">
    <source>
        <dbReference type="ARBA" id="ARBA00022723"/>
    </source>
</evidence>
<evidence type="ECO:0000256" key="4">
    <source>
        <dbReference type="ARBA" id="ARBA00023002"/>
    </source>
</evidence>
<reference evidence="10" key="1">
    <citation type="submission" date="2016-02" db="EMBL/GenBank/DDBJ databases">
        <title>Draft genome sequence of Microdochium bolleyi, a fungal endophyte of beachgrass.</title>
        <authorList>
            <consortium name="DOE Joint Genome Institute"/>
            <person name="David A.S."/>
            <person name="May G."/>
            <person name="Haridas S."/>
            <person name="Lim J."/>
            <person name="Wang M."/>
            <person name="Labutti K."/>
            <person name="Lipzen A."/>
            <person name="Barry K."/>
            <person name="Grigoriev I.V."/>
        </authorList>
    </citation>
    <scope>NUCLEOTIDE SEQUENCE [LARGE SCALE GENOMIC DNA]</scope>
    <source>
        <strain evidence="10">J235TASD1</strain>
    </source>
</reference>
<dbReference type="AlphaFoldDB" id="A0A136J0D2"/>
<name>A0A136J0D2_9PEZI</name>
<feature type="binding site" description="axial binding residue" evidence="7">
    <location>
        <position position="467"/>
    </location>
    <ligand>
        <name>heme</name>
        <dbReference type="ChEBI" id="CHEBI:30413"/>
    </ligand>
    <ligandPart>
        <name>Fe</name>
        <dbReference type="ChEBI" id="CHEBI:18248"/>
    </ligandPart>
</feature>
<dbReference type="GO" id="GO:0020037">
    <property type="term" value="F:heme binding"/>
    <property type="evidence" value="ECO:0007669"/>
    <property type="project" value="InterPro"/>
</dbReference>
<proteinExistence type="inferred from homology"/>
<dbReference type="PROSITE" id="PS00086">
    <property type="entry name" value="CYTOCHROME_P450"/>
    <property type="match status" value="1"/>
</dbReference>
<dbReference type="InterPro" id="IPR017972">
    <property type="entry name" value="Cyt_P450_CS"/>
</dbReference>
<keyword evidence="7 8" id="KW-0349">Heme</keyword>
<comment type="similarity">
    <text evidence="2 8">Belongs to the cytochrome P450 family.</text>
</comment>
<keyword evidence="10" id="KW-1185">Reference proteome</keyword>
<evidence type="ECO:0000256" key="1">
    <source>
        <dbReference type="ARBA" id="ARBA00001971"/>
    </source>
</evidence>
<keyword evidence="3 7" id="KW-0479">Metal-binding</keyword>
<dbReference type="STRING" id="196109.A0A136J0D2"/>